<dbReference type="Proteomes" id="UP000060630">
    <property type="component" value="Unassembled WGS sequence"/>
</dbReference>
<comment type="caution">
    <text evidence="2">The sequence shown here is derived from an EMBL/GenBank/DDBJ whole genome shotgun (WGS) entry which is preliminary data.</text>
</comment>
<reference evidence="2 3" key="1">
    <citation type="submission" date="2015-11" db="EMBL/GenBank/DDBJ databases">
        <title>Expanding the genomic diversity of Burkholderia species for the development of highly accurate diagnostics.</title>
        <authorList>
            <person name="Sahl J."/>
            <person name="Keim P."/>
            <person name="Wagner D."/>
        </authorList>
    </citation>
    <scope>NUCLEOTIDE SEQUENCE [LARGE SCALE GENOMIC DNA]</scope>
    <source>
        <strain evidence="2 3">MSMB2087WGS</strain>
    </source>
</reference>
<feature type="transmembrane region" description="Helical" evidence="1">
    <location>
        <begin position="103"/>
        <end position="124"/>
    </location>
</feature>
<evidence type="ECO:0000313" key="2">
    <source>
        <dbReference type="EMBL" id="KWA84244.1"/>
    </source>
</evidence>
<proteinExistence type="predicted"/>
<keyword evidence="1" id="KW-0472">Membrane</keyword>
<keyword evidence="1" id="KW-0812">Transmembrane</keyword>
<gene>
    <name evidence="2" type="ORF">WL29_23065</name>
</gene>
<dbReference type="EMBL" id="LPHD01000049">
    <property type="protein sequence ID" value="KWA84244.1"/>
    <property type="molecule type" value="Genomic_DNA"/>
</dbReference>
<name>A0A106QC40_9BURK</name>
<accession>A0A106QC40</accession>
<organism evidence="2 3">
    <name type="scientific">Burkholderia ubonensis</name>
    <dbReference type="NCBI Taxonomy" id="101571"/>
    <lineage>
        <taxon>Bacteria</taxon>
        <taxon>Pseudomonadati</taxon>
        <taxon>Pseudomonadota</taxon>
        <taxon>Betaproteobacteria</taxon>
        <taxon>Burkholderiales</taxon>
        <taxon>Burkholderiaceae</taxon>
        <taxon>Burkholderia</taxon>
        <taxon>Burkholderia cepacia complex</taxon>
    </lineage>
</organism>
<protein>
    <submittedName>
        <fullName evidence="2">Uncharacterized protein</fullName>
    </submittedName>
</protein>
<feature type="transmembrane region" description="Helical" evidence="1">
    <location>
        <begin position="144"/>
        <end position="170"/>
    </location>
</feature>
<keyword evidence="1" id="KW-1133">Transmembrane helix</keyword>
<evidence type="ECO:0000256" key="1">
    <source>
        <dbReference type="SAM" id="Phobius"/>
    </source>
</evidence>
<evidence type="ECO:0000313" key="3">
    <source>
        <dbReference type="Proteomes" id="UP000060630"/>
    </source>
</evidence>
<dbReference type="AlphaFoldDB" id="A0A106QC40"/>
<feature type="transmembrane region" description="Helical" evidence="1">
    <location>
        <begin position="73"/>
        <end position="94"/>
    </location>
</feature>
<sequence length="180" mass="18581">MPGSAAPQLSMDTPSGKPSFFTPLRVYLIFIAAVLLLASSPFTVGPAVASLTALALRGHDAVTLWAASSPLKSWLTAGGLGLILTSICAGWMMYDEAVGKRKALCVTMSVSLLVCLVVLEYLFICLPGYEQLFDAFGAAGGTPAWLNGVATFVVVAMANAFHVALAVLVFGSMAAAGSGY</sequence>